<comment type="similarity">
    <text evidence="1">Belongs to the transglycosylase Slt family.</text>
</comment>
<feature type="domain" description="Transglycosylase SLT" evidence="2">
    <location>
        <begin position="51"/>
        <end position="158"/>
    </location>
</feature>
<proteinExistence type="inferred from homology"/>
<dbReference type="InterPro" id="IPR023346">
    <property type="entry name" value="Lysozyme-like_dom_sf"/>
</dbReference>
<dbReference type="InterPro" id="IPR000189">
    <property type="entry name" value="Transglyc_AS"/>
</dbReference>
<evidence type="ECO:0000313" key="3">
    <source>
        <dbReference type="EMBL" id="MEE6147620.1"/>
    </source>
</evidence>
<accession>A0ABU7RAJ5</accession>
<dbReference type="Proteomes" id="UP001332931">
    <property type="component" value="Unassembled WGS sequence"/>
</dbReference>
<dbReference type="CDD" id="cd16896">
    <property type="entry name" value="LT_Slt70-like"/>
    <property type="match status" value="1"/>
</dbReference>
<dbReference type="Pfam" id="PF01464">
    <property type="entry name" value="SLT"/>
    <property type="match status" value="1"/>
</dbReference>
<dbReference type="RefSeq" id="WP_330958388.1">
    <property type="nucleotide sequence ID" value="NZ_JAZGJQ010000006.1"/>
</dbReference>
<dbReference type="Gene3D" id="1.10.530.10">
    <property type="match status" value="1"/>
</dbReference>
<name>A0ABU7RAJ5_9ACTN</name>
<dbReference type="PANTHER" id="PTHR37423:SF2">
    <property type="entry name" value="MEMBRANE-BOUND LYTIC MUREIN TRANSGLYCOSYLASE C"/>
    <property type="match status" value="1"/>
</dbReference>
<dbReference type="PANTHER" id="PTHR37423">
    <property type="entry name" value="SOLUBLE LYTIC MUREIN TRANSGLYCOSYLASE-RELATED"/>
    <property type="match status" value="1"/>
</dbReference>
<evidence type="ECO:0000313" key="4">
    <source>
        <dbReference type="Proteomes" id="UP001332931"/>
    </source>
</evidence>
<keyword evidence="4" id="KW-1185">Reference proteome</keyword>
<sequence>MRSGSERFFRWYRTLPLLAMGVVLALTLGVGALPGSIVRRVFYPVSYATQINGAAARHDVDPYLVAAVIKCESDWDPRAQSGAGAVGLMQLMPETAQELADLGVVDDADYDVSRLTDPSVNIEYGTAYLAYLSQELGSTDEVIAAYNAGLGTVRSWLAGGAQGVAEAITYPETRLYLQRVKQARERYAELYPEGLKDY</sequence>
<evidence type="ECO:0000259" key="2">
    <source>
        <dbReference type="Pfam" id="PF01464"/>
    </source>
</evidence>
<organism evidence="3 4">
    <name type="scientific">Olsenella absiana</name>
    <dbReference type="NCBI Taxonomy" id="3115222"/>
    <lineage>
        <taxon>Bacteria</taxon>
        <taxon>Bacillati</taxon>
        <taxon>Actinomycetota</taxon>
        <taxon>Coriobacteriia</taxon>
        <taxon>Coriobacteriales</taxon>
        <taxon>Atopobiaceae</taxon>
        <taxon>Olsenella</taxon>
    </lineage>
</organism>
<protein>
    <submittedName>
        <fullName evidence="3">Lytic transglycosylase domain-containing protein</fullName>
    </submittedName>
</protein>
<reference evidence="3 4" key="1">
    <citation type="submission" date="2024-01" db="EMBL/GenBank/DDBJ databases">
        <title>Description of Olsenella sp. nov., isolated from pig feces.</title>
        <authorList>
            <person name="Chang Y.-H."/>
        </authorList>
    </citation>
    <scope>NUCLEOTIDE SEQUENCE [LARGE SCALE GENOMIC DNA]</scope>
    <source>
        <strain evidence="3 4">YH-ols2223</strain>
    </source>
</reference>
<evidence type="ECO:0000256" key="1">
    <source>
        <dbReference type="ARBA" id="ARBA00007734"/>
    </source>
</evidence>
<gene>
    <name evidence="3" type="ORF">VXJ25_06465</name>
</gene>
<dbReference type="InterPro" id="IPR008258">
    <property type="entry name" value="Transglycosylase_SLT_dom_1"/>
</dbReference>
<dbReference type="PROSITE" id="PS00922">
    <property type="entry name" value="TRANSGLYCOSYLASE"/>
    <property type="match status" value="1"/>
</dbReference>
<comment type="caution">
    <text evidence="3">The sequence shown here is derived from an EMBL/GenBank/DDBJ whole genome shotgun (WGS) entry which is preliminary data.</text>
</comment>
<dbReference type="EMBL" id="JAZGJQ010000006">
    <property type="protein sequence ID" value="MEE6147620.1"/>
    <property type="molecule type" value="Genomic_DNA"/>
</dbReference>
<dbReference type="SUPFAM" id="SSF53955">
    <property type="entry name" value="Lysozyme-like"/>
    <property type="match status" value="1"/>
</dbReference>